<dbReference type="Pfam" id="PF08242">
    <property type="entry name" value="Methyltransf_12"/>
    <property type="match status" value="1"/>
</dbReference>
<dbReference type="Proteomes" id="UP000468591">
    <property type="component" value="Unassembled WGS sequence"/>
</dbReference>
<proteinExistence type="predicted"/>
<dbReference type="RefSeq" id="WP_164352958.1">
    <property type="nucleotide sequence ID" value="NZ_JAABNT010000003.1"/>
</dbReference>
<evidence type="ECO:0000313" key="3">
    <source>
        <dbReference type="Proteomes" id="UP000468591"/>
    </source>
</evidence>
<reference evidence="2 3" key="1">
    <citation type="submission" date="2020-01" db="EMBL/GenBank/DDBJ databases">
        <title>Sulfitobacter sediminilitoris sp. nov., isolated from a tidal flat.</title>
        <authorList>
            <person name="Park S."/>
            <person name="Yoon J.-H."/>
        </authorList>
    </citation>
    <scope>NUCLEOTIDE SEQUENCE [LARGE SCALE GENOMIC DNA]</scope>
    <source>
        <strain evidence="2 3">JBTF-M27</strain>
    </source>
</reference>
<dbReference type="Gene3D" id="3.40.50.150">
    <property type="entry name" value="Vaccinia Virus protein VP39"/>
    <property type="match status" value="1"/>
</dbReference>
<accession>A0A6P0CA06</accession>
<dbReference type="CDD" id="cd02440">
    <property type="entry name" value="AdoMet_MTases"/>
    <property type="match status" value="1"/>
</dbReference>
<gene>
    <name evidence="2" type="ORF">GV827_06380</name>
</gene>
<protein>
    <submittedName>
        <fullName evidence="2">Methyltransferase domain-containing protein</fullName>
    </submittedName>
</protein>
<dbReference type="InterPro" id="IPR029063">
    <property type="entry name" value="SAM-dependent_MTases_sf"/>
</dbReference>
<comment type="caution">
    <text evidence="2">The sequence shown here is derived from an EMBL/GenBank/DDBJ whole genome shotgun (WGS) entry which is preliminary data.</text>
</comment>
<dbReference type="GO" id="GO:0032259">
    <property type="term" value="P:methylation"/>
    <property type="evidence" value="ECO:0007669"/>
    <property type="project" value="UniProtKB-KW"/>
</dbReference>
<dbReference type="AlphaFoldDB" id="A0A6P0CA06"/>
<evidence type="ECO:0000313" key="2">
    <source>
        <dbReference type="EMBL" id="NEK22025.1"/>
    </source>
</evidence>
<evidence type="ECO:0000259" key="1">
    <source>
        <dbReference type="Pfam" id="PF08242"/>
    </source>
</evidence>
<dbReference type="InterPro" id="IPR013217">
    <property type="entry name" value="Methyltransf_12"/>
</dbReference>
<dbReference type="SUPFAM" id="SSF53335">
    <property type="entry name" value="S-adenosyl-L-methionine-dependent methyltransferases"/>
    <property type="match status" value="1"/>
</dbReference>
<name>A0A6P0CA06_9RHOB</name>
<organism evidence="2 3">
    <name type="scientific">Sulfitobacter sediminilitoris</name>
    <dbReference type="NCBI Taxonomy" id="2698830"/>
    <lineage>
        <taxon>Bacteria</taxon>
        <taxon>Pseudomonadati</taxon>
        <taxon>Pseudomonadota</taxon>
        <taxon>Alphaproteobacteria</taxon>
        <taxon>Rhodobacterales</taxon>
        <taxon>Roseobacteraceae</taxon>
        <taxon>Sulfitobacter</taxon>
    </lineage>
</organism>
<keyword evidence="3" id="KW-1185">Reference proteome</keyword>
<feature type="domain" description="Methyltransferase type 12" evidence="1">
    <location>
        <begin position="36"/>
        <end position="101"/>
    </location>
</feature>
<keyword evidence="2" id="KW-0489">Methyltransferase</keyword>
<dbReference type="GO" id="GO:0008168">
    <property type="term" value="F:methyltransferase activity"/>
    <property type="evidence" value="ECO:0007669"/>
    <property type="project" value="UniProtKB-KW"/>
</dbReference>
<sequence length="187" mass="21425">MVSLNRVVMQPSSRRMINALGPQELDVAEISGKWGARFEFKSYTQYRYPAYDICAGPIRDQDSGEMLKFDLVLANQVWEHLDRPYAATRNVYAMLRPGGYFWLAVPFFAPLHAAPQDCSRWSARGLKNLLIEGGFDEEAIHAEQWGNRHVALRNLEEVWPPVYDPENDNIKNDPEMPICAWALAQKV</sequence>
<dbReference type="EMBL" id="JAABNT010000003">
    <property type="protein sequence ID" value="NEK22025.1"/>
    <property type="molecule type" value="Genomic_DNA"/>
</dbReference>
<keyword evidence="2" id="KW-0808">Transferase</keyword>